<evidence type="ECO:0000259" key="4">
    <source>
        <dbReference type="PROSITE" id="PS01180"/>
    </source>
</evidence>
<evidence type="ECO:0000259" key="5">
    <source>
        <dbReference type="PROSITE" id="PS50215"/>
    </source>
</evidence>
<dbReference type="InterPro" id="IPR001590">
    <property type="entry name" value="Peptidase_M12B"/>
</dbReference>
<dbReference type="Pfam" id="PF13688">
    <property type="entry name" value="Reprolysin_5"/>
    <property type="match status" value="1"/>
</dbReference>
<keyword evidence="2" id="KW-1015">Disulfide bond</keyword>
<reference evidence="7" key="1">
    <citation type="submission" date="2017-01" db="EMBL/GenBank/DDBJ databases">
        <authorList>
            <person name="Varghese N."/>
            <person name="Submissions S."/>
        </authorList>
    </citation>
    <scope>NUCLEOTIDE SEQUENCE [LARGE SCALE GENOMIC DNA]</scope>
    <source>
        <strain evidence="7">DSM 23145</strain>
    </source>
</reference>
<dbReference type="PANTHER" id="PTHR11905">
    <property type="entry name" value="ADAM A DISINTEGRIN AND METALLOPROTEASE DOMAIN"/>
    <property type="match status" value="1"/>
</dbReference>
<dbReference type="PROSITE" id="PS01180">
    <property type="entry name" value="CUB"/>
    <property type="match status" value="1"/>
</dbReference>
<dbReference type="OrthoDB" id="1182309at2"/>
<feature type="chain" id="PRO_5013201719" evidence="3">
    <location>
        <begin position="18"/>
        <end position="718"/>
    </location>
</feature>
<accession>A0A1N7MLU8</accession>
<dbReference type="SMART" id="SM00042">
    <property type="entry name" value="CUB"/>
    <property type="match status" value="1"/>
</dbReference>
<keyword evidence="7" id="KW-1185">Reference proteome</keyword>
<dbReference type="Proteomes" id="UP000185839">
    <property type="component" value="Unassembled WGS sequence"/>
</dbReference>
<name>A0A1N7MLU8_9FLAO</name>
<evidence type="ECO:0000313" key="6">
    <source>
        <dbReference type="EMBL" id="SIS87145.1"/>
    </source>
</evidence>
<dbReference type="Gene3D" id="2.60.120.290">
    <property type="entry name" value="Spermadhesin, CUB domain"/>
    <property type="match status" value="1"/>
</dbReference>
<dbReference type="InterPro" id="IPR035914">
    <property type="entry name" value="Sperma_CUB_dom_sf"/>
</dbReference>
<dbReference type="SUPFAM" id="SSF49854">
    <property type="entry name" value="Spermadhesin, CUB domain"/>
    <property type="match status" value="1"/>
</dbReference>
<evidence type="ECO:0000313" key="7">
    <source>
        <dbReference type="Proteomes" id="UP000185839"/>
    </source>
</evidence>
<dbReference type="InterPro" id="IPR026444">
    <property type="entry name" value="Secre_tail"/>
</dbReference>
<dbReference type="Pfam" id="PF18962">
    <property type="entry name" value="Por_Secre_tail"/>
    <property type="match status" value="1"/>
</dbReference>
<sequence>MKRFFPFCFTLAFFALGYSQSLKLVAEKVSNAHAANKTFAPYNFFTVDPSVQKQSLYKDAADGITVMKLNKNEIQRINSERPEALEMNFPFEGRNITLELVKNNFFTQDFKVNTDKGFVNYTPGVYYQGIVKGDDKSIVAISFFNDNVIGVTSIEDIGNIVIGKAKNSDDFVSYNDVNLKGVNPFSCGSDELLENQNTAIPSYNPKTMTAKKTDNCVRIYYEAGFGPYTQNGSNTTTTTNWVTAMHNNISTLYANDGITVALSQVFVWTTTDPFTGTPSEILNQFRTTRTTFNGDVAQLLRNPATTSIAFVNALCTSSKYSYSGVNFAYSNVPTYSWNIEAMTHEIGHNLGSPHTHDCSWNGDNTRIDGCGPASGNAGNGTCAAGTLPSGGGTIMSYCHLVSSVGINFTKGFGPQPGALIRNTINARSCLGTDCVTSCVVSVTGMALSNLTKTSVTATISDATGTSWKYRLAKMDGTVISSGISTNKVLNFTDLTQGTYYTIAVGSSCSAAFASEQLIFTDADWCGGVLFTDSGGANANYGDSQSFSKTIYPVNASDKVKLTFSQFDVDAGDFMNVYDGPGIGSPRFSNGSQLSGTTIPGPFQATNATGAITIRFISNSSSTKAGWKATVECLNLATGENALVNSLNISSTAVKGVFAMTSKDKILSYKVFDASGKLVKNSNQLNSSEEKLNLANYPVGTYVVSVTTTKETTTKKIIR</sequence>
<proteinExistence type="predicted"/>
<dbReference type="GO" id="GO:0004222">
    <property type="term" value="F:metalloendopeptidase activity"/>
    <property type="evidence" value="ECO:0007669"/>
    <property type="project" value="InterPro"/>
</dbReference>
<feature type="signal peptide" evidence="3">
    <location>
        <begin position="1"/>
        <end position="17"/>
    </location>
</feature>
<dbReference type="GO" id="GO:0006508">
    <property type="term" value="P:proteolysis"/>
    <property type="evidence" value="ECO:0007669"/>
    <property type="project" value="InterPro"/>
</dbReference>
<dbReference type="InterPro" id="IPR024079">
    <property type="entry name" value="MetalloPept_cat_dom_sf"/>
</dbReference>
<feature type="domain" description="Peptidase M12B" evidence="5">
    <location>
        <begin position="215"/>
        <end position="398"/>
    </location>
</feature>
<dbReference type="STRING" id="713588.SAMN05421789_10969"/>
<dbReference type="AlphaFoldDB" id="A0A1N7MLU8"/>
<dbReference type="CDD" id="cd00041">
    <property type="entry name" value="CUB"/>
    <property type="match status" value="1"/>
</dbReference>
<dbReference type="EMBL" id="FTOI01000009">
    <property type="protein sequence ID" value="SIS87145.1"/>
    <property type="molecule type" value="Genomic_DNA"/>
</dbReference>
<dbReference type="InterPro" id="IPR000859">
    <property type="entry name" value="CUB_dom"/>
</dbReference>
<keyword evidence="1 3" id="KW-0732">Signal</keyword>
<dbReference type="SUPFAM" id="SSF55486">
    <property type="entry name" value="Metalloproteases ('zincins'), catalytic domain"/>
    <property type="match status" value="1"/>
</dbReference>
<dbReference type="PANTHER" id="PTHR11905:SF159">
    <property type="entry name" value="ADAM METALLOPROTEASE"/>
    <property type="match status" value="1"/>
</dbReference>
<evidence type="ECO:0000256" key="2">
    <source>
        <dbReference type="ARBA" id="ARBA00023157"/>
    </source>
</evidence>
<organism evidence="6 7">
    <name type="scientific">Kaistella chaponensis</name>
    <dbReference type="NCBI Taxonomy" id="713588"/>
    <lineage>
        <taxon>Bacteria</taxon>
        <taxon>Pseudomonadati</taxon>
        <taxon>Bacteroidota</taxon>
        <taxon>Flavobacteriia</taxon>
        <taxon>Flavobacteriales</taxon>
        <taxon>Weeksellaceae</taxon>
        <taxon>Chryseobacterium group</taxon>
        <taxon>Kaistella</taxon>
    </lineage>
</organism>
<feature type="domain" description="CUB" evidence="4">
    <location>
        <begin position="525"/>
        <end position="633"/>
    </location>
</feature>
<evidence type="ECO:0000256" key="3">
    <source>
        <dbReference type="SAM" id="SignalP"/>
    </source>
</evidence>
<dbReference type="RefSeq" id="WP_076387390.1">
    <property type="nucleotide sequence ID" value="NZ_FTOI01000009.1"/>
</dbReference>
<gene>
    <name evidence="6" type="ORF">SAMN05421789_10969</name>
</gene>
<dbReference type="Pfam" id="PF00431">
    <property type="entry name" value="CUB"/>
    <property type="match status" value="1"/>
</dbReference>
<dbReference type="PROSITE" id="PS50215">
    <property type="entry name" value="ADAM_MEPRO"/>
    <property type="match status" value="1"/>
</dbReference>
<dbReference type="Gene3D" id="3.40.390.10">
    <property type="entry name" value="Collagenase (Catalytic Domain)"/>
    <property type="match status" value="1"/>
</dbReference>
<dbReference type="NCBIfam" id="TIGR04183">
    <property type="entry name" value="Por_Secre_tail"/>
    <property type="match status" value="1"/>
</dbReference>
<evidence type="ECO:0000256" key="1">
    <source>
        <dbReference type="ARBA" id="ARBA00022729"/>
    </source>
</evidence>
<protein>
    <submittedName>
        <fullName evidence="6">Por secretion system C-terminal sorting domain-containing protein</fullName>
    </submittedName>
</protein>